<protein>
    <submittedName>
        <fullName evidence="1">Uncharacterized protein</fullName>
    </submittedName>
</protein>
<reference evidence="1 2" key="1">
    <citation type="submission" date="2017-06" db="EMBL/GenBank/DDBJ databases">
        <title>Genome of Fusarium nygamai isolate CS10214.</title>
        <authorList>
            <person name="Gardiner D.M."/>
            <person name="Obanor F."/>
            <person name="Kazan K."/>
        </authorList>
    </citation>
    <scope>NUCLEOTIDE SEQUENCE [LARGE SCALE GENOMIC DNA]</scope>
    <source>
        <strain evidence="1 2">CS10214</strain>
    </source>
</reference>
<name>A0A2K0WR19_GIBNY</name>
<proteinExistence type="predicted"/>
<accession>A0A2K0WR19</accession>
<gene>
    <name evidence="1" type="ORF">FNYG_01816</name>
</gene>
<keyword evidence="2" id="KW-1185">Reference proteome</keyword>
<organism evidence="1 2">
    <name type="scientific">Gibberella nygamai</name>
    <name type="common">Bean root rot disease fungus</name>
    <name type="synonym">Fusarium nygamai</name>
    <dbReference type="NCBI Taxonomy" id="42673"/>
    <lineage>
        <taxon>Eukaryota</taxon>
        <taxon>Fungi</taxon>
        <taxon>Dikarya</taxon>
        <taxon>Ascomycota</taxon>
        <taxon>Pezizomycotina</taxon>
        <taxon>Sordariomycetes</taxon>
        <taxon>Hypocreomycetidae</taxon>
        <taxon>Hypocreales</taxon>
        <taxon>Nectriaceae</taxon>
        <taxon>Fusarium</taxon>
        <taxon>Fusarium fujikuroi species complex</taxon>
    </lineage>
</organism>
<dbReference type="AlphaFoldDB" id="A0A2K0WR19"/>
<dbReference type="Proteomes" id="UP000236664">
    <property type="component" value="Unassembled WGS sequence"/>
</dbReference>
<sequence length="155" mass="18160">MIKTLVEHGADINRWDRLDNTPLITHLQDSEWYDSVIAEFIQQGEHIYQGFYDGLDAPPNELSPEIYSAMEHIGFVGPGCEPVPLSLNHYSGLEWSQTREVIHRRFYKIIHQTDTVLERLAGFSPREWEEYWEKRPFVYVDVLLLGNLVNRSLED</sequence>
<dbReference type="STRING" id="42673.A0A2K0WR19"/>
<comment type="caution">
    <text evidence="1">The sequence shown here is derived from an EMBL/GenBank/DDBJ whole genome shotgun (WGS) entry which is preliminary data.</text>
</comment>
<evidence type="ECO:0000313" key="1">
    <source>
        <dbReference type="EMBL" id="PNP84722.1"/>
    </source>
</evidence>
<dbReference type="OrthoDB" id="341259at2759"/>
<dbReference type="EMBL" id="MTQA01000038">
    <property type="protein sequence ID" value="PNP84722.1"/>
    <property type="molecule type" value="Genomic_DNA"/>
</dbReference>
<evidence type="ECO:0000313" key="2">
    <source>
        <dbReference type="Proteomes" id="UP000236664"/>
    </source>
</evidence>